<keyword evidence="2" id="KW-1003">Cell membrane</keyword>
<evidence type="ECO:0000256" key="6">
    <source>
        <dbReference type="ARBA" id="ARBA00023136"/>
    </source>
</evidence>
<keyword evidence="5 8" id="KW-1133">Transmembrane helix</keyword>
<evidence type="ECO:0000256" key="2">
    <source>
        <dbReference type="ARBA" id="ARBA00022475"/>
    </source>
</evidence>
<dbReference type="Pfam" id="PF12821">
    <property type="entry name" value="ThrE_2"/>
    <property type="match status" value="1"/>
</dbReference>
<feature type="transmembrane region" description="Helical" evidence="8">
    <location>
        <begin position="42"/>
        <end position="67"/>
    </location>
</feature>
<evidence type="ECO:0000313" key="11">
    <source>
        <dbReference type="Proteomes" id="UP000009885"/>
    </source>
</evidence>
<feature type="domain" description="Threonine/Serine exporter ThrE" evidence="9">
    <location>
        <begin position="7"/>
        <end position="133"/>
    </location>
</feature>
<sequence>MSVVLHILLSFIASIEFSHIYNAPRKLFLQAGITGACGYTTFYLLSTFLNIDTIYASLCGSLVLGLVSHFMAKLKKAPVVLFMIPGIIPLVPGGLAFEATRELVTLDFHVSLNNFIRAVLIAGAIALGLLISDQLAKSIKSNAFFKSLYRRMVYNSNHRT</sequence>
<accession>K9AQC6</accession>
<evidence type="ECO:0000256" key="7">
    <source>
        <dbReference type="ARBA" id="ARBA00034125"/>
    </source>
</evidence>
<evidence type="ECO:0000259" key="9">
    <source>
        <dbReference type="Pfam" id="PF12821"/>
    </source>
</evidence>
<keyword evidence="3" id="KW-0997">Cell inner membrane</keyword>
<evidence type="ECO:0000256" key="3">
    <source>
        <dbReference type="ARBA" id="ARBA00022519"/>
    </source>
</evidence>
<proteinExistence type="inferred from homology"/>
<evidence type="ECO:0000256" key="8">
    <source>
        <dbReference type="SAM" id="Phobius"/>
    </source>
</evidence>
<reference evidence="10 11" key="1">
    <citation type="journal article" date="2013" name="Genome Announc.">
        <title>Genome Sequence of Staphylococcus massiliensis Strain S46, Isolated from the Surface of Healthy Human Skin.</title>
        <authorList>
            <person name="Srivastav R."/>
            <person name="Singh A."/>
            <person name="Jangir P.K."/>
            <person name="Kumari C."/>
            <person name="Muduli S."/>
            <person name="Sharma R."/>
        </authorList>
    </citation>
    <scope>NUCLEOTIDE SEQUENCE [LARGE SCALE GENOMIC DNA]</scope>
    <source>
        <strain evidence="10 11">S46</strain>
    </source>
</reference>
<dbReference type="GO" id="GO:0015744">
    <property type="term" value="P:succinate transport"/>
    <property type="evidence" value="ECO:0007669"/>
    <property type="project" value="TreeGrafter"/>
</dbReference>
<dbReference type="STRING" id="1229783.C273_05952"/>
<dbReference type="RefSeq" id="WP_009383361.1">
    <property type="nucleotide sequence ID" value="NZ_AMSQ01000007.1"/>
</dbReference>
<organism evidence="10 11">
    <name type="scientific">Staphylococcus massiliensis S46</name>
    <dbReference type="NCBI Taxonomy" id="1229783"/>
    <lineage>
        <taxon>Bacteria</taxon>
        <taxon>Bacillati</taxon>
        <taxon>Bacillota</taxon>
        <taxon>Bacilli</taxon>
        <taxon>Bacillales</taxon>
        <taxon>Staphylococcaceae</taxon>
        <taxon>Staphylococcus</taxon>
    </lineage>
</organism>
<dbReference type="GO" id="GO:0005886">
    <property type="term" value="C:plasma membrane"/>
    <property type="evidence" value="ECO:0007669"/>
    <property type="project" value="UniProtKB-SubCell"/>
</dbReference>
<evidence type="ECO:0000256" key="5">
    <source>
        <dbReference type="ARBA" id="ARBA00022989"/>
    </source>
</evidence>
<keyword evidence="6 8" id="KW-0472">Membrane</keyword>
<dbReference type="eggNOG" id="COG3610">
    <property type="taxonomic scope" value="Bacteria"/>
</dbReference>
<keyword evidence="4 8" id="KW-0812">Transmembrane</keyword>
<evidence type="ECO:0000256" key="1">
    <source>
        <dbReference type="ARBA" id="ARBA00004651"/>
    </source>
</evidence>
<feature type="transmembrane region" description="Helical" evidence="8">
    <location>
        <begin position="115"/>
        <end position="132"/>
    </location>
</feature>
<comment type="caution">
    <text evidence="10">The sequence shown here is derived from an EMBL/GenBank/DDBJ whole genome shotgun (WGS) entry which is preliminary data.</text>
</comment>
<feature type="transmembrane region" description="Helical" evidence="8">
    <location>
        <begin position="79"/>
        <end position="95"/>
    </location>
</feature>
<dbReference type="Proteomes" id="UP000009885">
    <property type="component" value="Unassembled WGS sequence"/>
</dbReference>
<name>K9AQC6_9STAP</name>
<keyword evidence="11" id="KW-1185">Reference proteome</keyword>
<evidence type="ECO:0000256" key="4">
    <source>
        <dbReference type="ARBA" id="ARBA00022692"/>
    </source>
</evidence>
<comment type="subcellular location">
    <subcellularLocation>
        <location evidence="1">Cell membrane</location>
        <topology evidence="1">Multi-pass membrane protein</topology>
    </subcellularLocation>
</comment>
<dbReference type="OrthoDB" id="9810047at2"/>
<comment type="similarity">
    <text evidence="7">Belongs to the ThrE exporter (TC 2.A.79) family.</text>
</comment>
<dbReference type="PANTHER" id="PTHR34390">
    <property type="entry name" value="UPF0442 PROTEIN YJJB-RELATED"/>
    <property type="match status" value="1"/>
</dbReference>
<dbReference type="EMBL" id="AMSQ01000007">
    <property type="protein sequence ID" value="EKU48226.1"/>
    <property type="molecule type" value="Genomic_DNA"/>
</dbReference>
<dbReference type="AlphaFoldDB" id="K9AQC6"/>
<evidence type="ECO:0000313" key="10">
    <source>
        <dbReference type="EMBL" id="EKU48226.1"/>
    </source>
</evidence>
<dbReference type="InterPro" id="IPR050539">
    <property type="entry name" value="ThrE_Dicarb/AminoAcid_Exp"/>
</dbReference>
<dbReference type="InterPro" id="IPR024528">
    <property type="entry name" value="ThrE_2"/>
</dbReference>
<dbReference type="PANTHER" id="PTHR34390:SF1">
    <property type="entry name" value="SUCCINATE TRANSPORTER SUBUNIT YJJB-RELATED"/>
    <property type="match status" value="1"/>
</dbReference>
<protein>
    <recommendedName>
        <fullName evidence="9">Threonine/Serine exporter ThrE domain-containing protein</fullName>
    </recommendedName>
</protein>
<gene>
    <name evidence="10" type="ORF">C273_05952</name>
</gene>
<dbReference type="PATRIC" id="fig|1229783.3.peg.1205"/>